<comment type="caution">
    <text evidence="1">The sequence shown here is derived from an EMBL/GenBank/DDBJ whole genome shotgun (WGS) entry which is preliminary data.</text>
</comment>
<protein>
    <submittedName>
        <fullName evidence="1">Uncharacterized protein</fullName>
    </submittedName>
</protein>
<evidence type="ECO:0000313" key="1">
    <source>
        <dbReference type="EMBL" id="KAL2060961.1"/>
    </source>
</evidence>
<gene>
    <name evidence="1" type="ORF">VTL71DRAFT_9013</name>
</gene>
<accession>A0ABR4BV19</accession>
<dbReference type="Proteomes" id="UP001595075">
    <property type="component" value="Unassembled WGS sequence"/>
</dbReference>
<keyword evidence="2" id="KW-1185">Reference proteome</keyword>
<name>A0ABR4BV19_9HELO</name>
<reference evidence="1 2" key="1">
    <citation type="journal article" date="2024" name="Commun. Biol.">
        <title>Comparative genomic analysis of thermophilic fungi reveals convergent evolutionary adaptations and gene losses.</title>
        <authorList>
            <person name="Steindorff A.S."/>
            <person name="Aguilar-Pontes M.V."/>
            <person name="Robinson A.J."/>
            <person name="Andreopoulos B."/>
            <person name="LaButti K."/>
            <person name="Kuo A."/>
            <person name="Mondo S."/>
            <person name="Riley R."/>
            <person name="Otillar R."/>
            <person name="Haridas S."/>
            <person name="Lipzen A."/>
            <person name="Grimwood J."/>
            <person name="Schmutz J."/>
            <person name="Clum A."/>
            <person name="Reid I.D."/>
            <person name="Moisan M.C."/>
            <person name="Butler G."/>
            <person name="Nguyen T.T.M."/>
            <person name="Dewar K."/>
            <person name="Conant G."/>
            <person name="Drula E."/>
            <person name="Henrissat B."/>
            <person name="Hansel C."/>
            <person name="Singer S."/>
            <person name="Hutchinson M.I."/>
            <person name="de Vries R.P."/>
            <person name="Natvig D.O."/>
            <person name="Powell A.J."/>
            <person name="Tsang A."/>
            <person name="Grigoriev I.V."/>
        </authorList>
    </citation>
    <scope>NUCLEOTIDE SEQUENCE [LARGE SCALE GENOMIC DNA]</scope>
    <source>
        <strain evidence="1 2">CBS 494.80</strain>
    </source>
</reference>
<proteinExistence type="predicted"/>
<organism evidence="1 2">
    <name type="scientific">Oculimacula yallundae</name>
    <dbReference type="NCBI Taxonomy" id="86028"/>
    <lineage>
        <taxon>Eukaryota</taxon>
        <taxon>Fungi</taxon>
        <taxon>Dikarya</taxon>
        <taxon>Ascomycota</taxon>
        <taxon>Pezizomycotina</taxon>
        <taxon>Leotiomycetes</taxon>
        <taxon>Helotiales</taxon>
        <taxon>Ploettnerulaceae</taxon>
        <taxon>Oculimacula</taxon>
    </lineage>
</organism>
<evidence type="ECO:0000313" key="2">
    <source>
        <dbReference type="Proteomes" id="UP001595075"/>
    </source>
</evidence>
<dbReference type="EMBL" id="JAZHXI010000020">
    <property type="protein sequence ID" value="KAL2060961.1"/>
    <property type="molecule type" value="Genomic_DNA"/>
</dbReference>
<sequence>MLYEASQHFLTLTHHSACLLSRPDLRHLNVISFVSINHHHNTLEPPLLGSSPILPVLGRPCKLQHLRLLRPHLLQSFNFFLTNTTFDNLLTTPIVLNPTTSSFFSYPKSQVSPLTPDFSTSFNQNPRCEERFVAFRSYQSISPDAPSRQCRSICDFEGETASTIASLPSSDVGSLAKTSILLPRCSTRLLFR</sequence>